<feature type="compositionally biased region" description="Basic and acidic residues" evidence="1">
    <location>
        <begin position="211"/>
        <end position="220"/>
    </location>
</feature>
<dbReference type="OrthoDB" id="9451331at2759"/>
<feature type="compositionally biased region" description="Basic and acidic residues" evidence="1">
    <location>
        <begin position="161"/>
        <end position="179"/>
    </location>
</feature>
<feature type="non-terminal residue" evidence="3">
    <location>
        <position position="1"/>
    </location>
</feature>
<feature type="compositionally biased region" description="Basic and acidic residues" evidence="1">
    <location>
        <begin position="1"/>
        <end position="15"/>
    </location>
</feature>
<feature type="compositionally biased region" description="Basic and acidic residues" evidence="1">
    <location>
        <begin position="78"/>
        <end position="110"/>
    </location>
</feature>
<reference evidence="3 4" key="1">
    <citation type="journal article" date="2021" name="Cell">
        <title>Tracing the genetic footprints of vertebrate landing in non-teleost ray-finned fishes.</title>
        <authorList>
            <person name="Bi X."/>
            <person name="Wang K."/>
            <person name="Yang L."/>
            <person name="Pan H."/>
            <person name="Jiang H."/>
            <person name="Wei Q."/>
            <person name="Fang M."/>
            <person name="Yu H."/>
            <person name="Zhu C."/>
            <person name="Cai Y."/>
            <person name="He Y."/>
            <person name="Gan X."/>
            <person name="Zeng H."/>
            <person name="Yu D."/>
            <person name="Zhu Y."/>
            <person name="Jiang H."/>
            <person name="Qiu Q."/>
            <person name="Yang H."/>
            <person name="Zhang Y.E."/>
            <person name="Wang W."/>
            <person name="Zhu M."/>
            <person name="He S."/>
            <person name="Zhang G."/>
        </authorList>
    </citation>
    <scope>NUCLEOTIDE SEQUENCE [LARGE SCALE GENOMIC DNA]</scope>
    <source>
        <strain evidence="3">Bchr_013</strain>
    </source>
</reference>
<dbReference type="PANTHER" id="PTHR22426:SF1">
    <property type="entry name" value="LYSINE-RICH NUCLEOLAR PROTEIN 1"/>
    <property type="match status" value="1"/>
</dbReference>
<feature type="compositionally biased region" description="Basic and acidic residues" evidence="1">
    <location>
        <begin position="230"/>
        <end position="240"/>
    </location>
</feature>
<organism evidence="3 4">
    <name type="scientific">Polypterus senegalus</name>
    <name type="common">Senegal bichir</name>
    <dbReference type="NCBI Taxonomy" id="55291"/>
    <lineage>
        <taxon>Eukaryota</taxon>
        <taxon>Metazoa</taxon>
        <taxon>Chordata</taxon>
        <taxon>Craniata</taxon>
        <taxon>Vertebrata</taxon>
        <taxon>Euteleostomi</taxon>
        <taxon>Actinopterygii</taxon>
        <taxon>Polypteriformes</taxon>
        <taxon>Polypteridae</taxon>
        <taxon>Polypterus</taxon>
    </lineage>
</organism>
<evidence type="ECO:0000313" key="3">
    <source>
        <dbReference type="EMBL" id="KAG2455770.1"/>
    </source>
</evidence>
<protein>
    <submittedName>
        <fullName evidence="3">KNOP1 protein</fullName>
    </submittedName>
</protein>
<dbReference type="AlphaFoldDB" id="A0A8X7WUB3"/>
<feature type="region of interest" description="Disordered" evidence="1">
    <location>
        <begin position="374"/>
        <end position="403"/>
    </location>
</feature>
<dbReference type="Proteomes" id="UP000886611">
    <property type="component" value="Unassembled WGS sequence"/>
</dbReference>
<feature type="region of interest" description="Disordered" evidence="1">
    <location>
        <begin position="1"/>
        <end position="291"/>
    </location>
</feature>
<evidence type="ECO:0000259" key="2">
    <source>
        <dbReference type="Pfam" id="PF15477"/>
    </source>
</evidence>
<feature type="compositionally biased region" description="Basic residues" evidence="1">
    <location>
        <begin position="50"/>
        <end position="60"/>
    </location>
</feature>
<dbReference type="EMBL" id="JAATIS010009265">
    <property type="protein sequence ID" value="KAG2455770.1"/>
    <property type="molecule type" value="Genomic_DNA"/>
</dbReference>
<feature type="compositionally biased region" description="Basic residues" evidence="1">
    <location>
        <begin position="250"/>
        <end position="262"/>
    </location>
</feature>
<dbReference type="InterPro" id="IPR028124">
    <property type="entry name" value="SMAP_dom"/>
</dbReference>
<feature type="non-terminal residue" evidence="3">
    <location>
        <position position="455"/>
    </location>
</feature>
<keyword evidence="4" id="KW-1185">Reference proteome</keyword>
<feature type="compositionally biased region" description="Basic residues" evidence="1">
    <location>
        <begin position="279"/>
        <end position="291"/>
    </location>
</feature>
<name>A0A8X7WUB3_POLSE</name>
<accession>A0A8X7WUB3</accession>
<dbReference type="PANTHER" id="PTHR22426">
    <property type="entry name" value="ARGININE_SERINE-RICH COILED-COIL PROTEIN 2"/>
    <property type="match status" value="1"/>
</dbReference>
<evidence type="ECO:0000256" key="1">
    <source>
        <dbReference type="SAM" id="MobiDB-lite"/>
    </source>
</evidence>
<proteinExistence type="predicted"/>
<feature type="compositionally biased region" description="Polar residues" evidence="1">
    <location>
        <begin position="381"/>
        <end position="399"/>
    </location>
</feature>
<sequence>MVYEEKQESVKENGFKKKRKKHKTDESKVKHKKRKTSSCGDEEEEMVHHEIKKKKKKAKHRDQIIPENEDGDPNLLNDSEHDTRKRKTIKLEESKEIPIGSRDKQETEKLKKNKQKTCKTTSQEKTLSPQSPEEYREVVKVKSKRKKKKESEASEELYCTEQKREDIGEHFSVEENKADAKKKKKSKKQNLQGEGETKKIIPEPQEQSVEYMKKVESLDKKSHHKKKRKTADNDVGLKSEEEVEEEKEHKVKKKKKRSKKKLELHINNNETKTPDKLTQKKGKRKSGKQKVKVKVEEDLENYKDPDELIIISVKPGNTDEVIINKERRKALQEEIDRESCPVLEETESQPDLGQWETASFKNTEQRNKFVRLMGGFKKENSQPGNQRQPSTSHSKTALNQEHEEKLNLNLQSQFEKAHNRWMQPQQRGAGLGFQTAPNKKFHIDREVSRSIKFED</sequence>
<comment type="caution">
    <text evidence="3">The sequence shown here is derived from an EMBL/GenBank/DDBJ whole genome shotgun (WGS) entry which is preliminary data.</text>
</comment>
<gene>
    <name evidence="3" type="primary">Knop1</name>
    <name evidence="3" type="ORF">GTO96_0007632</name>
</gene>
<evidence type="ECO:0000313" key="4">
    <source>
        <dbReference type="Proteomes" id="UP000886611"/>
    </source>
</evidence>
<dbReference type="Pfam" id="PF15477">
    <property type="entry name" value="SMAP"/>
    <property type="match status" value="1"/>
</dbReference>
<feature type="domain" description="Small acidic protein-like" evidence="2">
    <location>
        <begin position="355"/>
        <end position="432"/>
    </location>
</feature>